<comment type="caution">
    <text evidence="1">The sequence shown here is derived from an EMBL/GenBank/DDBJ whole genome shotgun (WGS) entry which is preliminary data.</text>
</comment>
<accession>A0A7X5TZR5</accession>
<evidence type="ECO:0008006" key="3">
    <source>
        <dbReference type="Google" id="ProtNLM"/>
    </source>
</evidence>
<proteinExistence type="predicted"/>
<reference evidence="1 2" key="1">
    <citation type="submission" date="2020-03" db="EMBL/GenBank/DDBJ databases">
        <title>Sequencing the genomes of 1000 actinobacteria strains.</title>
        <authorList>
            <person name="Klenk H.-P."/>
        </authorList>
    </citation>
    <scope>NUCLEOTIDE SEQUENCE [LARGE SCALE GENOMIC DNA]</scope>
    <source>
        <strain evidence="1 2">DSM 44556</strain>
    </source>
</reference>
<protein>
    <recommendedName>
        <fullName evidence="3">Phage gp6-like head-tail connector protein</fullName>
    </recommendedName>
</protein>
<sequence length="182" mass="19675">MTWKPPYCTADDLDSWLSGGDPAELALAAEAASRAIDRATGRQFGITEGPEAGHYRAEYHRGTTYVKIDDTFDTDLTVAGVDSVTLYPRNPKGKPWTQLRIAGYVGDEVTVTATWGWTAVPDAIKLATLIQAARLYERRTNTAGPLSSEKVDDVAYGYGATTELDADVAASIAPYRKLWAAA</sequence>
<dbReference type="CDD" id="cd08054">
    <property type="entry name" value="gp6"/>
    <property type="match status" value="1"/>
</dbReference>
<dbReference type="AlphaFoldDB" id="A0A7X5TZR5"/>
<name>A0A7X5TZR5_9MYCO</name>
<dbReference type="Proteomes" id="UP000547444">
    <property type="component" value="Unassembled WGS sequence"/>
</dbReference>
<gene>
    <name evidence="1" type="ORF">FHU31_002678</name>
</gene>
<dbReference type="EMBL" id="JAANOW010000001">
    <property type="protein sequence ID" value="NIH95722.1"/>
    <property type="molecule type" value="Genomic_DNA"/>
</dbReference>
<evidence type="ECO:0000313" key="1">
    <source>
        <dbReference type="EMBL" id="NIH95722.1"/>
    </source>
</evidence>
<evidence type="ECO:0000313" key="2">
    <source>
        <dbReference type="Proteomes" id="UP000547444"/>
    </source>
</evidence>
<dbReference type="RefSeq" id="WP_167158934.1">
    <property type="nucleotide sequence ID" value="NZ_JAANOW010000001.1"/>
</dbReference>
<keyword evidence="2" id="KW-1185">Reference proteome</keyword>
<organism evidence="1 2">
    <name type="scientific">Mycolicibacterium fluoranthenivorans</name>
    <dbReference type="NCBI Taxonomy" id="258505"/>
    <lineage>
        <taxon>Bacteria</taxon>
        <taxon>Bacillati</taxon>
        <taxon>Actinomycetota</taxon>
        <taxon>Actinomycetes</taxon>
        <taxon>Mycobacteriales</taxon>
        <taxon>Mycobacteriaceae</taxon>
        <taxon>Mycolicibacterium</taxon>
    </lineage>
</organism>